<dbReference type="Proteomes" id="UP001371456">
    <property type="component" value="Unassembled WGS sequence"/>
</dbReference>
<evidence type="ECO:0000313" key="10">
    <source>
        <dbReference type="EMBL" id="KAK6786522.1"/>
    </source>
</evidence>
<keyword evidence="5" id="KW-0067">ATP-binding</keyword>
<dbReference type="InterPro" id="IPR001650">
    <property type="entry name" value="Helicase_C-like"/>
</dbReference>
<feature type="domain" description="Helicase C-terminal" evidence="9">
    <location>
        <begin position="1110"/>
        <end position="1268"/>
    </location>
</feature>
<dbReference type="PROSITE" id="PS51194">
    <property type="entry name" value="HELICASE_CTER"/>
    <property type="match status" value="1"/>
</dbReference>
<dbReference type="PANTHER" id="PTHR45821">
    <property type="entry name" value="SNF2 DOMAIN-CONTAINING PROTEIN CLASSY 2-RELATED"/>
    <property type="match status" value="1"/>
</dbReference>
<dbReference type="InterPro" id="IPR049730">
    <property type="entry name" value="SNF2/RAD54-like_C"/>
</dbReference>
<dbReference type="InterPro" id="IPR038718">
    <property type="entry name" value="SNF2-like_sf"/>
</dbReference>
<dbReference type="GO" id="GO:0016787">
    <property type="term" value="F:hydrolase activity"/>
    <property type="evidence" value="ECO:0007669"/>
    <property type="project" value="UniProtKB-KW"/>
</dbReference>
<keyword evidence="11" id="KW-1185">Reference proteome</keyword>
<dbReference type="Pfam" id="PF00271">
    <property type="entry name" value="Helicase_C"/>
    <property type="match status" value="1"/>
</dbReference>
<comment type="subcellular location">
    <subcellularLocation>
        <location evidence="1">Nucleus</location>
    </subcellularLocation>
</comment>
<evidence type="ECO:0000256" key="4">
    <source>
        <dbReference type="ARBA" id="ARBA00022806"/>
    </source>
</evidence>
<dbReference type="InterPro" id="IPR044567">
    <property type="entry name" value="CLSY/DRD1"/>
</dbReference>
<dbReference type="SMART" id="SM00487">
    <property type="entry name" value="DEXDc"/>
    <property type="match status" value="1"/>
</dbReference>
<dbReference type="GO" id="GO:0004386">
    <property type="term" value="F:helicase activity"/>
    <property type="evidence" value="ECO:0007669"/>
    <property type="project" value="UniProtKB-KW"/>
</dbReference>
<dbReference type="Gene3D" id="3.40.50.300">
    <property type="entry name" value="P-loop containing nucleotide triphosphate hydrolases"/>
    <property type="match status" value="1"/>
</dbReference>
<reference evidence="10 11" key="1">
    <citation type="submission" date="2024-02" db="EMBL/GenBank/DDBJ databases">
        <title>de novo genome assembly of Solanum bulbocastanum strain 11H21.</title>
        <authorList>
            <person name="Hosaka A.J."/>
        </authorList>
    </citation>
    <scope>NUCLEOTIDE SEQUENCE [LARGE SCALE GENOMIC DNA]</scope>
    <source>
        <tissue evidence="10">Young leaves</tissue>
    </source>
</reference>
<evidence type="ECO:0000256" key="2">
    <source>
        <dbReference type="ARBA" id="ARBA00022741"/>
    </source>
</evidence>
<dbReference type="PROSITE" id="PS51192">
    <property type="entry name" value="HELICASE_ATP_BIND_1"/>
    <property type="match status" value="1"/>
</dbReference>
<gene>
    <name evidence="10" type="ORF">RDI58_015047</name>
</gene>
<dbReference type="CDD" id="cd18793">
    <property type="entry name" value="SF2_C_SNF"/>
    <property type="match status" value="1"/>
</dbReference>
<dbReference type="Pfam" id="PF00176">
    <property type="entry name" value="SNF2-rel_dom"/>
    <property type="match status" value="1"/>
</dbReference>
<dbReference type="SUPFAM" id="SSF52540">
    <property type="entry name" value="P-loop containing nucleoside triphosphate hydrolases"/>
    <property type="match status" value="2"/>
</dbReference>
<dbReference type="Gene3D" id="3.40.50.10810">
    <property type="entry name" value="Tandem AAA-ATPase domain"/>
    <property type="match status" value="1"/>
</dbReference>
<feature type="domain" description="Helicase ATP-binding" evidence="8">
    <location>
        <begin position="747"/>
        <end position="947"/>
    </location>
</feature>
<dbReference type="InterPro" id="IPR000330">
    <property type="entry name" value="SNF2_N"/>
</dbReference>
<proteinExistence type="predicted"/>
<evidence type="ECO:0000256" key="3">
    <source>
        <dbReference type="ARBA" id="ARBA00022801"/>
    </source>
</evidence>
<organism evidence="10 11">
    <name type="scientific">Solanum bulbocastanum</name>
    <name type="common">Wild potato</name>
    <dbReference type="NCBI Taxonomy" id="147425"/>
    <lineage>
        <taxon>Eukaryota</taxon>
        <taxon>Viridiplantae</taxon>
        <taxon>Streptophyta</taxon>
        <taxon>Embryophyta</taxon>
        <taxon>Tracheophyta</taxon>
        <taxon>Spermatophyta</taxon>
        <taxon>Magnoliopsida</taxon>
        <taxon>eudicotyledons</taxon>
        <taxon>Gunneridae</taxon>
        <taxon>Pentapetalae</taxon>
        <taxon>asterids</taxon>
        <taxon>lamiids</taxon>
        <taxon>Solanales</taxon>
        <taxon>Solanaceae</taxon>
        <taxon>Solanoideae</taxon>
        <taxon>Solaneae</taxon>
        <taxon>Solanum</taxon>
    </lineage>
</organism>
<evidence type="ECO:0000256" key="7">
    <source>
        <dbReference type="SAM" id="MobiDB-lite"/>
    </source>
</evidence>
<dbReference type="GO" id="GO:0005634">
    <property type="term" value="C:nucleus"/>
    <property type="evidence" value="ECO:0007669"/>
    <property type="project" value="UniProtKB-SubCell"/>
</dbReference>
<protein>
    <recommendedName>
        <fullName evidence="12">SNF2 domain-containing protein CLASSY 1-like</fullName>
    </recommendedName>
</protein>
<dbReference type="PANTHER" id="PTHR45821:SF2">
    <property type="entry name" value="SNF2 DOMAIN-CONTAINING PROTEIN CLASSY 2"/>
    <property type="match status" value="1"/>
</dbReference>
<dbReference type="InterPro" id="IPR014001">
    <property type="entry name" value="Helicase_ATP-bd"/>
</dbReference>
<dbReference type="GO" id="GO:0080188">
    <property type="term" value="P:gene silencing by siRNA-directed DNA methylation"/>
    <property type="evidence" value="ECO:0007669"/>
    <property type="project" value="InterPro"/>
</dbReference>
<dbReference type="GO" id="GO:0005524">
    <property type="term" value="F:ATP binding"/>
    <property type="evidence" value="ECO:0007669"/>
    <property type="project" value="UniProtKB-KW"/>
</dbReference>
<comment type="caution">
    <text evidence="10">The sequence shown here is derived from an EMBL/GenBank/DDBJ whole genome shotgun (WGS) entry which is preliminary data.</text>
</comment>
<evidence type="ECO:0000256" key="1">
    <source>
        <dbReference type="ARBA" id="ARBA00004123"/>
    </source>
</evidence>
<keyword evidence="2" id="KW-0547">Nucleotide-binding</keyword>
<feature type="region of interest" description="Disordered" evidence="7">
    <location>
        <begin position="661"/>
        <end position="707"/>
    </location>
</feature>
<accession>A0AAN8YBK9</accession>
<dbReference type="SMART" id="SM00490">
    <property type="entry name" value="HELICc"/>
    <property type="match status" value="1"/>
</dbReference>
<name>A0AAN8YBK9_SOLBU</name>
<evidence type="ECO:0000313" key="11">
    <source>
        <dbReference type="Proteomes" id="UP001371456"/>
    </source>
</evidence>
<dbReference type="EMBL" id="JBANQN010000006">
    <property type="protein sequence ID" value="KAK6786522.1"/>
    <property type="molecule type" value="Genomic_DNA"/>
</dbReference>
<evidence type="ECO:0000256" key="5">
    <source>
        <dbReference type="ARBA" id="ARBA00022840"/>
    </source>
</evidence>
<evidence type="ECO:0000256" key="6">
    <source>
        <dbReference type="ARBA" id="ARBA00023242"/>
    </source>
</evidence>
<keyword evidence="3" id="KW-0378">Hydrolase</keyword>
<keyword evidence="6" id="KW-0539">Nucleus</keyword>
<keyword evidence="4" id="KW-0347">Helicase</keyword>
<evidence type="ECO:0008006" key="12">
    <source>
        <dbReference type="Google" id="ProtNLM"/>
    </source>
</evidence>
<evidence type="ECO:0000259" key="9">
    <source>
        <dbReference type="PROSITE" id="PS51194"/>
    </source>
</evidence>
<sequence length="1306" mass="148692">MEILYIASCFSADLKSGSVVMKRHIHYNAHPIDPHPFEAFWYGSWQAVERLRINMGTITTHVLVDGEVIEENVPVTNLRMRSRKATLSDCACFLRPGLEVCVLSIPYQGEDSGDEKDVKPVWIDGKIRSIERKPHELTCTCEFHVSVYVTQGPPPILKKTLSKEIKMLPIDQIAVLQKLEPKPCEDKHYRWSSSEDCNSLQTFKLFIGKFSSDLTWLMTASVLKEATFDVRSIHNQIVYEIVDDDLVKKESNSNQHSHSVNFKLEDGVQTTTVFQFSRDIPTVNSTSDLSEAGPLVLYDLMGPRRSKRRFVQPERYYGCDDDMAEFDVEMTRLVGGRRKVEYEELPLALSIQADHAYRTGEIDEIARSYKRELFGGNIRPHEKSSESSSGWRNALKSDVNKLADKKSVTADSQHQLAIVPLHPSSGTDLPVHEQVPLDVDVPEHLSAEIGEIVSRYIYFNSSSTSHDRKASKMNFTKPEARRWGQVKISKLKFMGLDRRGGALGSHKKYKRNTSKKDSIYDIRSFKKGSVAANVYKELIRRCMANIDATLNKEQPPIIDQWKEFQSTKSGHRESGDHLAMNRDEEVSEIDMLWKEMELALASCYLLDDSEDSHVQYASNVRIGAEIRGEVCRHDYRLNEEIGIICRLCGFVSTEIKDVPPPFMPSSNYSSSKEQRTEEATDHKQDDDGLDTLSIPVSSRAPSSSGGGEGNVWALIPDLGKKLRVHQKRAFEFLWKNIAGSIVPAEMQPESKERGGCVISHTPGAGKTLLIISFLVSYLKLFPGSRPLVLAPKTTLYTWYKEVLKWKIPVPVYQIHGGQTFKGEVLREKVKLCPGLPRNQDVMHVLDCLEKMQMWLSQPSVLLMGYTSFLTLTREDSPYAHRKYMAQVLRQCPGLLILDEGHNPRSTKSRLRKGLMKVNTRLRILLSGTLFQNNFGEYFNTLTLARPTFVDEVLKELDPKYKKKNKGASRFSLENRARKMFIDKISTVIDSDIPKKRKEGLNILKKLTGGFIDVHDGGTSDNLPGLQCYTLMMKSTTLQQEILVKLQNQRPIYKGFPLELELLITLGAIHPWLIRTTACSSQYFKEEELEALQKFKFDLKLGSKVKFVMSLIPRCLLRREKVLIFCHNIAPINLFLEIFERFYGWRKGIEVLVLQGDIELFQRGRIMDLFEEPGGPSKVMLASITTCAEGISLTAASRVILLDSEWNPSKSKQAIARAFRPGQDKVVYVYQLLATGTLEEEKYKRTTWKEWVSSMIFSEDLVEDPSHWQAPKIEDELLREIVEEDRATLFHAIMKNEKASNMGSLQE</sequence>
<feature type="compositionally biased region" description="Basic and acidic residues" evidence="7">
    <location>
        <begin position="672"/>
        <end position="686"/>
    </location>
</feature>
<evidence type="ECO:0000259" key="8">
    <source>
        <dbReference type="PROSITE" id="PS51192"/>
    </source>
</evidence>
<dbReference type="InterPro" id="IPR027417">
    <property type="entry name" value="P-loop_NTPase"/>
</dbReference>